<dbReference type="EMBL" id="ML119645">
    <property type="protein sequence ID" value="RPA88138.1"/>
    <property type="molecule type" value="Genomic_DNA"/>
</dbReference>
<reference evidence="2 3" key="1">
    <citation type="journal article" date="2018" name="Nat. Ecol. Evol.">
        <title>Pezizomycetes genomes reveal the molecular basis of ectomycorrhizal truffle lifestyle.</title>
        <authorList>
            <person name="Murat C."/>
            <person name="Payen T."/>
            <person name="Noel B."/>
            <person name="Kuo A."/>
            <person name="Morin E."/>
            <person name="Chen J."/>
            <person name="Kohler A."/>
            <person name="Krizsan K."/>
            <person name="Balestrini R."/>
            <person name="Da Silva C."/>
            <person name="Montanini B."/>
            <person name="Hainaut M."/>
            <person name="Levati E."/>
            <person name="Barry K.W."/>
            <person name="Belfiori B."/>
            <person name="Cichocki N."/>
            <person name="Clum A."/>
            <person name="Dockter R.B."/>
            <person name="Fauchery L."/>
            <person name="Guy J."/>
            <person name="Iotti M."/>
            <person name="Le Tacon F."/>
            <person name="Lindquist E.A."/>
            <person name="Lipzen A."/>
            <person name="Malagnac F."/>
            <person name="Mello A."/>
            <person name="Molinier V."/>
            <person name="Miyauchi S."/>
            <person name="Poulain J."/>
            <person name="Riccioni C."/>
            <person name="Rubini A."/>
            <person name="Sitrit Y."/>
            <person name="Splivallo R."/>
            <person name="Traeger S."/>
            <person name="Wang M."/>
            <person name="Zifcakova L."/>
            <person name="Wipf D."/>
            <person name="Zambonelli A."/>
            <person name="Paolocci F."/>
            <person name="Nowrousian M."/>
            <person name="Ottonello S."/>
            <person name="Baldrian P."/>
            <person name="Spatafora J.W."/>
            <person name="Henrissat B."/>
            <person name="Nagy L.G."/>
            <person name="Aury J.M."/>
            <person name="Wincker P."/>
            <person name="Grigoriev I.V."/>
            <person name="Bonfante P."/>
            <person name="Martin F.M."/>
        </authorList>
    </citation>
    <scope>NUCLEOTIDE SEQUENCE [LARGE SCALE GENOMIC DNA]</scope>
    <source>
        <strain evidence="2 3">RN42</strain>
    </source>
</reference>
<accession>A0A3N4ITS8</accession>
<keyword evidence="1" id="KW-0472">Membrane</keyword>
<evidence type="ECO:0000313" key="2">
    <source>
        <dbReference type="EMBL" id="RPA88138.1"/>
    </source>
</evidence>
<dbReference type="AlphaFoldDB" id="A0A3N4ITS8"/>
<evidence type="ECO:0000256" key="1">
    <source>
        <dbReference type="SAM" id="Phobius"/>
    </source>
</evidence>
<keyword evidence="3" id="KW-1185">Reference proteome</keyword>
<feature type="transmembrane region" description="Helical" evidence="1">
    <location>
        <begin position="58"/>
        <end position="76"/>
    </location>
</feature>
<proteinExistence type="predicted"/>
<keyword evidence="1" id="KW-0812">Transmembrane</keyword>
<keyword evidence="1" id="KW-1133">Transmembrane helix</keyword>
<gene>
    <name evidence="2" type="ORF">BJ508DRAFT_2896</name>
</gene>
<name>A0A3N4ITS8_ASCIM</name>
<sequence length="86" mass="9668">MAVVSVCYLFPSVCRSKAWLVVVIILVFPSFLSILTLLSLSIFAVGPFALRKKSSIDFARFIFFVISCFTFCYIQPFDCFASYAPS</sequence>
<protein>
    <submittedName>
        <fullName evidence="2">Uncharacterized protein</fullName>
    </submittedName>
</protein>
<evidence type="ECO:0000313" key="3">
    <source>
        <dbReference type="Proteomes" id="UP000275078"/>
    </source>
</evidence>
<dbReference type="Proteomes" id="UP000275078">
    <property type="component" value="Unassembled WGS sequence"/>
</dbReference>
<organism evidence="2 3">
    <name type="scientific">Ascobolus immersus RN42</name>
    <dbReference type="NCBI Taxonomy" id="1160509"/>
    <lineage>
        <taxon>Eukaryota</taxon>
        <taxon>Fungi</taxon>
        <taxon>Dikarya</taxon>
        <taxon>Ascomycota</taxon>
        <taxon>Pezizomycotina</taxon>
        <taxon>Pezizomycetes</taxon>
        <taxon>Pezizales</taxon>
        <taxon>Ascobolaceae</taxon>
        <taxon>Ascobolus</taxon>
    </lineage>
</organism>
<feature type="transmembrane region" description="Helical" evidence="1">
    <location>
        <begin position="18"/>
        <end position="46"/>
    </location>
</feature>